<name>A0ABS0SCI3_9HYPH</name>
<proteinExistence type="predicted"/>
<reference evidence="1 2" key="1">
    <citation type="submission" date="2020-10" db="EMBL/GenBank/DDBJ databases">
        <title>Aquamicrobium zhengzhouensis sp. nov., a exopolysaccharide producing bacterium isolated from farmland soil.</title>
        <authorList>
            <person name="Wang X."/>
        </authorList>
    </citation>
    <scope>NUCLEOTIDE SEQUENCE [LARGE SCALE GENOMIC DNA]</scope>
    <source>
        <strain evidence="2">cd-1</strain>
    </source>
</reference>
<gene>
    <name evidence="1" type="ORF">IOD40_06685</name>
</gene>
<dbReference type="Proteomes" id="UP000601789">
    <property type="component" value="Unassembled WGS sequence"/>
</dbReference>
<evidence type="ECO:0000313" key="2">
    <source>
        <dbReference type="Proteomes" id="UP000601789"/>
    </source>
</evidence>
<evidence type="ECO:0000313" key="1">
    <source>
        <dbReference type="EMBL" id="MBI1620350.1"/>
    </source>
</evidence>
<organism evidence="1 2">
    <name type="scientific">Aquamicrobium zhengzhouense</name>
    <dbReference type="NCBI Taxonomy" id="2781738"/>
    <lineage>
        <taxon>Bacteria</taxon>
        <taxon>Pseudomonadati</taxon>
        <taxon>Pseudomonadota</taxon>
        <taxon>Alphaproteobacteria</taxon>
        <taxon>Hyphomicrobiales</taxon>
        <taxon>Phyllobacteriaceae</taxon>
        <taxon>Aquamicrobium</taxon>
    </lineage>
</organism>
<protein>
    <submittedName>
        <fullName evidence="1">Uncharacterized protein</fullName>
    </submittedName>
</protein>
<accession>A0ABS0SCI3</accession>
<keyword evidence="2" id="KW-1185">Reference proteome</keyword>
<comment type="caution">
    <text evidence="1">The sequence shown here is derived from an EMBL/GenBank/DDBJ whole genome shotgun (WGS) entry which is preliminary data.</text>
</comment>
<dbReference type="EMBL" id="JADGMQ010000003">
    <property type="protein sequence ID" value="MBI1620350.1"/>
    <property type="molecule type" value="Genomic_DNA"/>
</dbReference>
<dbReference type="RefSeq" id="WP_198475622.1">
    <property type="nucleotide sequence ID" value="NZ_JADGMQ010000003.1"/>
</dbReference>
<sequence length="48" mass="5082">MINMPVTHKPSGTAGKVDGVSVTADGKPIVRVADRWFFADEIEAAAKP</sequence>